<evidence type="ECO:0000313" key="4">
    <source>
        <dbReference type="EMBL" id="SHE60431.1"/>
    </source>
</evidence>
<dbReference type="SUPFAM" id="SSF56112">
    <property type="entry name" value="Protein kinase-like (PK-like)"/>
    <property type="match status" value="1"/>
</dbReference>
<dbReference type="Proteomes" id="UP000242857">
    <property type="component" value="Unassembled WGS sequence"/>
</dbReference>
<dbReference type="GO" id="GO:0009088">
    <property type="term" value="P:threonine biosynthetic process"/>
    <property type="evidence" value="ECO:0007669"/>
    <property type="project" value="TreeGrafter"/>
</dbReference>
<gene>
    <name evidence="4" type="ORF">SAMN02745204_00767</name>
</gene>
<evidence type="ECO:0000256" key="1">
    <source>
        <dbReference type="ARBA" id="ARBA00038240"/>
    </source>
</evidence>
<keyword evidence="4" id="KW-0808">Transferase</keyword>
<dbReference type="AlphaFoldDB" id="A0A1M4UUJ6"/>
<dbReference type="InterPro" id="IPR011009">
    <property type="entry name" value="Kinase-like_dom_sf"/>
</dbReference>
<dbReference type="STRING" id="213588.SAMN02745204_00767"/>
<proteinExistence type="inferred from homology"/>
<dbReference type="RefSeq" id="WP_072755307.1">
    <property type="nucleotide sequence ID" value="NZ_FQUK01000009.1"/>
</dbReference>
<organism evidence="4 5">
    <name type="scientific">Thermomonas hydrothermalis</name>
    <dbReference type="NCBI Taxonomy" id="213588"/>
    <lineage>
        <taxon>Bacteria</taxon>
        <taxon>Pseudomonadati</taxon>
        <taxon>Pseudomonadota</taxon>
        <taxon>Gammaproteobacteria</taxon>
        <taxon>Lysobacterales</taxon>
        <taxon>Lysobacteraceae</taxon>
        <taxon>Thermomonas</taxon>
    </lineage>
</organism>
<dbReference type="GO" id="GO:0004413">
    <property type="term" value="F:homoserine kinase activity"/>
    <property type="evidence" value="ECO:0007669"/>
    <property type="project" value="TreeGrafter"/>
</dbReference>
<dbReference type="Pfam" id="PF01636">
    <property type="entry name" value="APH"/>
    <property type="match status" value="1"/>
</dbReference>
<accession>A0A1M4UUJ6</accession>
<keyword evidence="5" id="KW-1185">Reference proteome</keyword>
<evidence type="ECO:0000259" key="3">
    <source>
        <dbReference type="Pfam" id="PF01636"/>
    </source>
</evidence>
<dbReference type="OrthoDB" id="3266537at2"/>
<feature type="domain" description="Aminoglycoside phosphotransferase" evidence="3">
    <location>
        <begin position="57"/>
        <end position="304"/>
    </location>
</feature>
<protein>
    <submittedName>
        <fullName evidence="4">Ser/Thr protein kinase RdoA involved in Cpx stress response, MazF antagonist</fullName>
    </submittedName>
</protein>
<keyword evidence="4" id="KW-0418">Kinase</keyword>
<dbReference type="InterPro" id="IPR002575">
    <property type="entry name" value="Aminoglycoside_PTrfase"/>
</dbReference>
<dbReference type="PANTHER" id="PTHR21064:SF6">
    <property type="entry name" value="AMINOGLYCOSIDE PHOSPHOTRANSFERASE DOMAIN-CONTAINING PROTEIN"/>
    <property type="match status" value="1"/>
</dbReference>
<name>A0A1M4UUJ6_9GAMM</name>
<dbReference type="Gene3D" id="3.90.1200.10">
    <property type="match status" value="1"/>
</dbReference>
<dbReference type="PANTHER" id="PTHR21064">
    <property type="entry name" value="AMINOGLYCOSIDE PHOSPHOTRANSFERASE DOMAIN-CONTAINING PROTEIN-RELATED"/>
    <property type="match status" value="1"/>
</dbReference>
<comment type="similarity">
    <text evidence="1">Belongs to the pseudomonas-type ThrB family.</text>
</comment>
<sequence>MSHRPHLAHGWDGHPAPPDWPPLRPDEVATVLAAFTDLRGPVRLHWHSPRPFSAAARVQTTAGEVFVKRHHRRVRTAAALSEEHAFIAHLRAQGLPVPHVLTDAQGRTAIACGDWTYEVHAPAAGLDLYRDAPSWTPPTSAAHARAAGAMLARLHTAAQSYTAPARSTSLLVSSAQLLRSDDLLAAIADACTVRPGLAAALAERDWRHALAPLAEALRTVQPRLAALPVLWTHGDWHVSNLCWNTDGNEAEVAAILDFGLCAPTFALLDLATAIERNAIGWLEPDPVRRPVWPEIALGLLEGYARHRPLDAPTRALLTDLLPLIHLEFALSELEYFHAVLQQPQMADVTWHGFLLDHHAWFAQPQAQALLTALRGAPNG</sequence>
<dbReference type="EMBL" id="FQUK01000009">
    <property type="protein sequence ID" value="SHE60431.1"/>
    <property type="molecule type" value="Genomic_DNA"/>
</dbReference>
<reference evidence="5" key="1">
    <citation type="submission" date="2016-11" db="EMBL/GenBank/DDBJ databases">
        <authorList>
            <person name="Varghese N."/>
            <person name="Submissions S."/>
        </authorList>
    </citation>
    <scope>NUCLEOTIDE SEQUENCE [LARGE SCALE GENOMIC DNA]</scope>
    <source>
        <strain evidence="5">DSM 14834</strain>
    </source>
</reference>
<feature type="region of interest" description="Disordered" evidence="2">
    <location>
        <begin position="1"/>
        <end position="21"/>
    </location>
</feature>
<dbReference type="InterPro" id="IPR050249">
    <property type="entry name" value="Pseudomonas-type_ThrB"/>
</dbReference>
<evidence type="ECO:0000313" key="5">
    <source>
        <dbReference type="Proteomes" id="UP000242857"/>
    </source>
</evidence>
<evidence type="ECO:0000256" key="2">
    <source>
        <dbReference type="SAM" id="MobiDB-lite"/>
    </source>
</evidence>